<gene>
    <name evidence="2" type="ORF">RDB_LOCUS106430</name>
    <name evidence="3" type="ORF">RSOLAG22IIIB_07329</name>
</gene>
<accession>A0A0K6FM95</accession>
<dbReference type="InterPro" id="IPR035992">
    <property type="entry name" value="Ricin_B-like_lectins"/>
</dbReference>
<dbReference type="EMBL" id="CYGV01000080">
    <property type="protein sequence ID" value="CUA67288.1"/>
    <property type="molecule type" value="Genomic_DNA"/>
</dbReference>
<feature type="domain" description="Ricin B lectin" evidence="1">
    <location>
        <begin position="38"/>
        <end position="119"/>
    </location>
</feature>
<proteinExistence type="predicted"/>
<dbReference type="SUPFAM" id="SSF50370">
    <property type="entry name" value="Ricin B-like lectins"/>
    <property type="match status" value="1"/>
</dbReference>
<dbReference type="CDD" id="cd23422">
    <property type="entry name" value="beta-trefoil_Ricin_MPL_CNL"/>
    <property type="match status" value="1"/>
</dbReference>
<evidence type="ECO:0000313" key="4">
    <source>
        <dbReference type="Proteomes" id="UP000044841"/>
    </source>
</evidence>
<dbReference type="PROSITE" id="PS50231">
    <property type="entry name" value="RICIN_B_LECTIN"/>
    <property type="match status" value="1"/>
</dbReference>
<dbReference type="Pfam" id="PF14200">
    <property type="entry name" value="RicinB_lectin_2"/>
    <property type="match status" value="1"/>
</dbReference>
<reference evidence="2" key="2">
    <citation type="submission" date="2021-01" db="EMBL/GenBank/DDBJ databases">
        <authorList>
            <person name="Kaushik A."/>
        </authorList>
    </citation>
    <scope>NUCLEOTIDE SEQUENCE</scope>
    <source>
        <strain evidence="2">AG2-2IIIB</strain>
    </source>
</reference>
<dbReference type="Proteomes" id="UP000044841">
    <property type="component" value="Unassembled WGS sequence"/>
</dbReference>
<dbReference type="Proteomes" id="UP000663843">
    <property type="component" value="Unassembled WGS sequence"/>
</dbReference>
<name>A0A0K6FM95_9AGAM</name>
<protein>
    <recommendedName>
        <fullName evidence="1">Ricin B lectin domain-containing protein</fullName>
    </recommendedName>
</protein>
<reference evidence="3 4" key="1">
    <citation type="submission" date="2015-07" db="EMBL/GenBank/DDBJ databases">
        <authorList>
            <person name="Noorani M."/>
        </authorList>
    </citation>
    <scope>NUCLEOTIDE SEQUENCE [LARGE SCALE GENOMIC DNA]</scope>
    <source>
        <strain evidence="3">BBA 69670</strain>
    </source>
</reference>
<keyword evidence="4" id="KW-1185">Reference proteome</keyword>
<dbReference type="Gene3D" id="2.80.10.50">
    <property type="match status" value="1"/>
</dbReference>
<dbReference type="AlphaFoldDB" id="A0A0K6FM95"/>
<evidence type="ECO:0000313" key="2">
    <source>
        <dbReference type="EMBL" id="CAE6471086.1"/>
    </source>
</evidence>
<organism evidence="3 4">
    <name type="scientific">Rhizoctonia solani</name>
    <dbReference type="NCBI Taxonomy" id="456999"/>
    <lineage>
        <taxon>Eukaryota</taxon>
        <taxon>Fungi</taxon>
        <taxon>Dikarya</taxon>
        <taxon>Basidiomycota</taxon>
        <taxon>Agaricomycotina</taxon>
        <taxon>Agaricomycetes</taxon>
        <taxon>Cantharellales</taxon>
        <taxon>Ceratobasidiaceae</taxon>
        <taxon>Rhizoctonia</taxon>
    </lineage>
</organism>
<dbReference type="EMBL" id="CAJMWT010003410">
    <property type="protein sequence ID" value="CAE6471086.1"/>
    <property type="molecule type" value="Genomic_DNA"/>
</dbReference>
<evidence type="ECO:0000313" key="3">
    <source>
        <dbReference type="EMBL" id="CUA67288.1"/>
    </source>
</evidence>
<dbReference type="InterPro" id="IPR000772">
    <property type="entry name" value="Ricin_B_lectin"/>
</dbReference>
<evidence type="ECO:0000259" key="1">
    <source>
        <dbReference type="Pfam" id="PF14200"/>
    </source>
</evidence>
<sequence>MPIVPGKYRIKNAMSWTTFDEATDGTHVIHGWEQTNQPNQHWLVQGARDRFTLKNLASGCYASVDGVYNGSKLHGSKDKYSWFLDQDTDGSVFITVPCTNHVADLDNGSPKNGTTIHLWEKSGARQQRWYFEKL</sequence>